<dbReference type="OrthoDB" id="3701077at2"/>
<dbReference type="KEGG" id="mshg:MSG_03196"/>
<keyword evidence="4" id="KW-0472">Membrane</keyword>
<dbReference type="EMBL" id="AP018164">
    <property type="protein sequence ID" value="BAX93334.1"/>
    <property type="molecule type" value="Genomic_DNA"/>
</dbReference>
<proteinExistence type="predicted"/>
<evidence type="ECO:0000313" key="5">
    <source>
        <dbReference type="EMBL" id="BAX93334.1"/>
    </source>
</evidence>
<sequence>MTRPQADPRAATLPAERTVLAWTRTSFAFLVNGVLLTLKDLRGVTTMAALLLAGVAGAAAVTTYAIAIRRQRILQQRPMPPDITPRRQVYLIGITTLLLIAMTMIAQLSR</sequence>
<dbReference type="AlphaFoldDB" id="A0A1Z4EK49"/>
<dbReference type="Pfam" id="PF02656">
    <property type="entry name" value="DUF202"/>
    <property type="match status" value="1"/>
</dbReference>
<dbReference type="GO" id="GO:0012505">
    <property type="term" value="C:endomembrane system"/>
    <property type="evidence" value="ECO:0007669"/>
    <property type="project" value="UniProtKB-SubCell"/>
</dbReference>
<dbReference type="InterPro" id="IPR003807">
    <property type="entry name" value="DUF202"/>
</dbReference>
<dbReference type="RefSeq" id="WP_096441064.1">
    <property type="nucleotide sequence ID" value="NZ_AP018164.1"/>
</dbReference>
<protein>
    <submittedName>
        <fullName evidence="5">Uncharacterized protein</fullName>
    </submittedName>
</protein>
<evidence type="ECO:0000256" key="4">
    <source>
        <dbReference type="ARBA" id="ARBA00023136"/>
    </source>
</evidence>
<keyword evidence="6" id="KW-1185">Reference proteome</keyword>
<gene>
    <name evidence="5" type="ORF">MSG_03196</name>
</gene>
<organism evidence="5 6">
    <name type="scientific">Mycobacterium shigaense</name>
    <dbReference type="NCBI Taxonomy" id="722731"/>
    <lineage>
        <taxon>Bacteria</taxon>
        <taxon>Bacillati</taxon>
        <taxon>Actinomycetota</taxon>
        <taxon>Actinomycetes</taxon>
        <taxon>Mycobacteriales</taxon>
        <taxon>Mycobacteriaceae</taxon>
        <taxon>Mycobacterium</taxon>
        <taxon>Mycobacterium simiae complex</taxon>
    </lineage>
</organism>
<accession>A0A1Z4EK49</accession>
<evidence type="ECO:0000256" key="2">
    <source>
        <dbReference type="ARBA" id="ARBA00022692"/>
    </source>
</evidence>
<evidence type="ECO:0000256" key="3">
    <source>
        <dbReference type="ARBA" id="ARBA00022989"/>
    </source>
</evidence>
<evidence type="ECO:0000256" key="1">
    <source>
        <dbReference type="ARBA" id="ARBA00004127"/>
    </source>
</evidence>
<dbReference type="Proteomes" id="UP000217736">
    <property type="component" value="Chromosome"/>
</dbReference>
<evidence type="ECO:0000313" key="6">
    <source>
        <dbReference type="Proteomes" id="UP000217736"/>
    </source>
</evidence>
<keyword evidence="2" id="KW-0812">Transmembrane</keyword>
<reference evidence="6" key="1">
    <citation type="submission" date="2017-06" db="EMBL/GenBank/DDBJ databases">
        <title>Complete Genome Sequence of Mycobacterium shigaense.</title>
        <authorList>
            <person name="Fukano H."/>
            <person name="Yoshida M."/>
            <person name="Kazumi Y."/>
            <person name="Ogura Y."/>
            <person name="Mitarai S."/>
            <person name="Hayashi T."/>
            <person name="Hoshino Y."/>
        </authorList>
    </citation>
    <scope>NUCLEOTIDE SEQUENCE [LARGE SCALE GENOMIC DNA]</scope>
    <source>
        <strain evidence="6">UN-152</strain>
    </source>
</reference>
<keyword evidence="3" id="KW-1133">Transmembrane helix</keyword>
<name>A0A1Z4EK49_9MYCO</name>
<comment type="subcellular location">
    <subcellularLocation>
        <location evidence="1">Endomembrane system</location>
        <topology evidence="1">Multi-pass membrane protein</topology>
    </subcellularLocation>
</comment>